<dbReference type="AlphaFoldDB" id="A0A4S8M456"/>
<proteinExistence type="predicted"/>
<organism evidence="1 2">
    <name type="scientific">Dendrothele bispora (strain CBS 962.96)</name>
    <dbReference type="NCBI Taxonomy" id="1314807"/>
    <lineage>
        <taxon>Eukaryota</taxon>
        <taxon>Fungi</taxon>
        <taxon>Dikarya</taxon>
        <taxon>Basidiomycota</taxon>
        <taxon>Agaricomycotina</taxon>
        <taxon>Agaricomycetes</taxon>
        <taxon>Agaricomycetidae</taxon>
        <taxon>Agaricales</taxon>
        <taxon>Agaricales incertae sedis</taxon>
        <taxon>Dendrothele</taxon>
    </lineage>
</organism>
<evidence type="ECO:0000313" key="1">
    <source>
        <dbReference type="EMBL" id="THU96493.1"/>
    </source>
</evidence>
<protein>
    <submittedName>
        <fullName evidence="1">Uncharacterized protein</fullName>
    </submittedName>
</protein>
<keyword evidence="2" id="KW-1185">Reference proteome</keyword>
<dbReference type="EMBL" id="ML179176">
    <property type="protein sequence ID" value="THU96493.1"/>
    <property type="molecule type" value="Genomic_DNA"/>
</dbReference>
<gene>
    <name evidence="1" type="ORF">K435DRAFT_858528</name>
</gene>
<sequence length="116" mass="13318">MSPRQVSSIRALPPKKTATSHYMSHECNIRKRSLVLAPNHQRILFSIHPIRLPQSFKPFSPSSNLYPYANVFSIVLHNIRFLILPQSSLLSFKLQVMVQQYKLSNHLRSFSVASNS</sequence>
<dbReference type="Proteomes" id="UP000297245">
    <property type="component" value="Unassembled WGS sequence"/>
</dbReference>
<reference evidence="1 2" key="1">
    <citation type="journal article" date="2019" name="Nat. Ecol. Evol.">
        <title>Megaphylogeny resolves global patterns of mushroom evolution.</title>
        <authorList>
            <person name="Varga T."/>
            <person name="Krizsan K."/>
            <person name="Foldi C."/>
            <person name="Dima B."/>
            <person name="Sanchez-Garcia M."/>
            <person name="Sanchez-Ramirez S."/>
            <person name="Szollosi G.J."/>
            <person name="Szarkandi J.G."/>
            <person name="Papp V."/>
            <person name="Albert L."/>
            <person name="Andreopoulos W."/>
            <person name="Angelini C."/>
            <person name="Antonin V."/>
            <person name="Barry K.W."/>
            <person name="Bougher N.L."/>
            <person name="Buchanan P."/>
            <person name="Buyck B."/>
            <person name="Bense V."/>
            <person name="Catcheside P."/>
            <person name="Chovatia M."/>
            <person name="Cooper J."/>
            <person name="Damon W."/>
            <person name="Desjardin D."/>
            <person name="Finy P."/>
            <person name="Geml J."/>
            <person name="Haridas S."/>
            <person name="Hughes K."/>
            <person name="Justo A."/>
            <person name="Karasinski D."/>
            <person name="Kautmanova I."/>
            <person name="Kiss B."/>
            <person name="Kocsube S."/>
            <person name="Kotiranta H."/>
            <person name="LaButti K.M."/>
            <person name="Lechner B.E."/>
            <person name="Liimatainen K."/>
            <person name="Lipzen A."/>
            <person name="Lukacs Z."/>
            <person name="Mihaltcheva S."/>
            <person name="Morgado L.N."/>
            <person name="Niskanen T."/>
            <person name="Noordeloos M.E."/>
            <person name="Ohm R.A."/>
            <person name="Ortiz-Santana B."/>
            <person name="Ovrebo C."/>
            <person name="Racz N."/>
            <person name="Riley R."/>
            <person name="Savchenko A."/>
            <person name="Shiryaev A."/>
            <person name="Soop K."/>
            <person name="Spirin V."/>
            <person name="Szebenyi C."/>
            <person name="Tomsovsky M."/>
            <person name="Tulloss R.E."/>
            <person name="Uehling J."/>
            <person name="Grigoriev I.V."/>
            <person name="Vagvolgyi C."/>
            <person name="Papp T."/>
            <person name="Martin F.M."/>
            <person name="Miettinen O."/>
            <person name="Hibbett D.S."/>
            <person name="Nagy L.G."/>
        </authorList>
    </citation>
    <scope>NUCLEOTIDE SEQUENCE [LARGE SCALE GENOMIC DNA]</scope>
    <source>
        <strain evidence="1 2">CBS 962.96</strain>
    </source>
</reference>
<accession>A0A4S8M456</accession>
<evidence type="ECO:0000313" key="2">
    <source>
        <dbReference type="Proteomes" id="UP000297245"/>
    </source>
</evidence>
<name>A0A4S8M456_DENBC</name>